<protein>
    <recommendedName>
        <fullName evidence="4">Hydrophobin</fullName>
    </recommendedName>
</protein>
<evidence type="ECO:0000313" key="2">
    <source>
        <dbReference type="EMBL" id="OAQ29066.1"/>
    </source>
</evidence>
<proteinExistence type="predicted"/>
<name>A0A197JX99_9FUNG</name>
<accession>A0A197JX99</accession>
<keyword evidence="1" id="KW-0732">Signal</keyword>
<evidence type="ECO:0000256" key="1">
    <source>
        <dbReference type="SAM" id="SignalP"/>
    </source>
</evidence>
<evidence type="ECO:0000313" key="3">
    <source>
        <dbReference type="Proteomes" id="UP000078512"/>
    </source>
</evidence>
<organism evidence="2 3">
    <name type="scientific">Linnemannia elongata AG-77</name>
    <dbReference type="NCBI Taxonomy" id="1314771"/>
    <lineage>
        <taxon>Eukaryota</taxon>
        <taxon>Fungi</taxon>
        <taxon>Fungi incertae sedis</taxon>
        <taxon>Mucoromycota</taxon>
        <taxon>Mortierellomycotina</taxon>
        <taxon>Mortierellomycetes</taxon>
        <taxon>Mortierellales</taxon>
        <taxon>Mortierellaceae</taxon>
        <taxon>Linnemannia</taxon>
    </lineage>
</organism>
<sequence>MRCYLPVLLAALALGLVSAQDSCSDTTIPICCSSFIPIDSPDAIKFLGEKTKGPKGDMGQVCTHAPEAGCPSPKTRKSCRYFMALLGLAAGCVDATEA</sequence>
<evidence type="ECO:0008006" key="4">
    <source>
        <dbReference type="Google" id="ProtNLM"/>
    </source>
</evidence>
<keyword evidence="3" id="KW-1185">Reference proteome</keyword>
<dbReference type="AlphaFoldDB" id="A0A197JX99"/>
<gene>
    <name evidence="2" type="ORF">K457DRAFT_524274</name>
</gene>
<dbReference type="Proteomes" id="UP000078512">
    <property type="component" value="Unassembled WGS sequence"/>
</dbReference>
<reference evidence="2 3" key="1">
    <citation type="submission" date="2016-05" db="EMBL/GenBank/DDBJ databases">
        <title>Genome sequencing reveals origins of a unique bacterial endosymbiosis in the earliest lineages of terrestrial Fungi.</title>
        <authorList>
            <consortium name="DOE Joint Genome Institute"/>
            <person name="Uehling J."/>
            <person name="Gryganskyi A."/>
            <person name="Hameed K."/>
            <person name="Tschaplinski T."/>
            <person name="Misztal P."/>
            <person name="Wu S."/>
            <person name="Desiro A."/>
            <person name="Vande Pol N."/>
            <person name="Du Z.-Y."/>
            <person name="Zienkiewicz A."/>
            <person name="Zienkiewicz K."/>
            <person name="Morin E."/>
            <person name="Tisserant E."/>
            <person name="Splivallo R."/>
            <person name="Hainaut M."/>
            <person name="Henrissat B."/>
            <person name="Ohm R."/>
            <person name="Kuo A."/>
            <person name="Yan J."/>
            <person name="Lipzen A."/>
            <person name="Nolan M."/>
            <person name="Labutti K."/>
            <person name="Barry K."/>
            <person name="Goldstein A."/>
            <person name="Labbe J."/>
            <person name="Schadt C."/>
            <person name="Tuskan G."/>
            <person name="Grigoriev I."/>
            <person name="Martin F."/>
            <person name="Vilgalys R."/>
            <person name="Bonito G."/>
        </authorList>
    </citation>
    <scope>NUCLEOTIDE SEQUENCE [LARGE SCALE GENOMIC DNA]</scope>
    <source>
        <strain evidence="2 3">AG-77</strain>
    </source>
</reference>
<feature type="chain" id="PRO_5008276357" description="Hydrophobin" evidence="1">
    <location>
        <begin position="20"/>
        <end position="98"/>
    </location>
</feature>
<dbReference type="EMBL" id="KV442043">
    <property type="protein sequence ID" value="OAQ29066.1"/>
    <property type="molecule type" value="Genomic_DNA"/>
</dbReference>
<feature type="signal peptide" evidence="1">
    <location>
        <begin position="1"/>
        <end position="19"/>
    </location>
</feature>